<protein>
    <submittedName>
        <fullName evidence="1">Uncharacterized protein</fullName>
    </submittedName>
</protein>
<keyword evidence="2" id="KW-1185">Reference proteome</keyword>
<name>A0ABN6FEZ0_SINCY</name>
<reference evidence="1 2" key="1">
    <citation type="journal article" date="2021" name="J. Biosci. Bioeng.">
        <title>Identification and characterization of a chc gene cluster responsible for the aromatization pathway of cyclohexanecarboxylate degradation in Sinomonas cyclohexanicum ATCC 51369.</title>
        <authorList>
            <person name="Yamamoto T."/>
            <person name="Hasegawa Y."/>
            <person name="Lau P.C.K."/>
            <person name="Iwaki H."/>
        </authorList>
    </citation>
    <scope>NUCLEOTIDE SEQUENCE [LARGE SCALE GENOMIC DNA]</scope>
    <source>
        <strain evidence="1 2">ATCC 51369</strain>
    </source>
</reference>
<proteinExistence type="predicted"/>
<gene>
    <name evidence="1" type="ORF">SCMU_04640</name>
</gene>
<evidence type="ECO:0000313" key="1">
    <source>
        <dbReference type="EMBL" id="BCT74622.1"/>
    </source>
</evidence>
<accession>A0ABN6FEZ0</accession>
<dbReference type="Proteomes" id="UP001319861">
    <property type="component" value="Chromosome"/>
</dbReference>
<evidence type="ECO:0000313" key="2">
    <source>
        <dbReference type="Proteomes" id="UP001319861"/>
    </source>
</evidence>
<dbReference type="EMBL" id="AP024525">
    <property type="protein sequence ID" value="BCT74622.1"/>
    <property type="molecule type" value="Genomic_DNA"/>
</dbReference>
<organism evidence="1 2">
    <name type="scientific">Sinomonas cyclohexanicum</name>
    <name type="common">Corynebacterium cyclohexanicum</name>
    <dbReference type="NCBI Taxonomy" id="322009"/>
    <lineage>
        <taxon>Bacteria</taxon>
        <taxon>Bacillati</taxon>
        <taxon>Actinomycetota</taxon>
        <taxon>Actinomycetes</taxon>
        <taxon>Micrococcales</taxon>
        <taxon>Micrococcaceae</taxon>
        <taxon>Sinomonas</taxon>
    </lineage>
</organism>
<sequence>MHETRNHQHGPGQFVGSAVIAGASYGHRATLLHLRTFAGEDLDLAIADTPDSAGAARLRSSIHRPLSVKIEHGGKRCSVIALTPSGPRRWTVTLGTALALHQSGVHAVVDGGLQNRVACPTTRGR</sequence>